<evidence type="ECO:0000256" key="1">
    <source>
        <dbReference type="ARBA" id="ARBA00004294"/>
    </source>
</evidence>
<dbReference type="PANTHER" id="PTHR21771">
    <property type="entry name" value="MITOCHONDRIA-EATING PROTEIN-RELATED"/>
    <property type="match status" value="1"/>
</dbReference>
<keyword evidence="8" id="KW-0175">Coiled coil</keyword>
<evidence type="ECO:0000256" key="12">
    <source>
        <dbReference type="ARBA" id="ARBA00032687"/>
    </source>
</evidence>
<keyword evidence="10" id="KW-0496">Mitochondrion</keyword>
<evidence type="ECO:0000313" key="14">
    <source>
        <dbReference type="Proteomes" id="UP000515135"/>
    </source>
</evidence>
<name>A0A6P4YXM4_BRABE</name>
<reference evidence="15" key="1">
    <citation type="submission" date="2025-08" db="UniProtKB">
        <authorList>
            <consortium name="RefSeq"/>
        </authorList>
    </citation>
    <scope>IDENTIFICATION</scope>
    <source>
        <tissue evidence="15">Gonad</tissue>
    </source>
</reference>
<dbReference type="Proteomes" id="UP000515135">
    <property type="component" value="Unplaced"/>
</dbReference>
<dbReference type="GO" id="GO:0035695">
    <property type="term" value="P:mitophagy by internal vacuole formation"/>
    <property type="evidence" value="ECO:0007669"/>
    <property type="project" value="TreeGrafter"/>
</dbReference>
<evidence type="ECO:0000259" key="13">
    <source>
        <dbReference type="Pfam" id="PF16026"/>
    </source>
</evidence>
<keyword evidence="6" id="KW-0963">Cytoplasm</keyword>
<dbReference type="GO" id="GO:0008289">
    <property type="term" value="F:lipid binding"/>
    <property type="evidence" value="ECO:0007669"/>
    <property type="project" value="UniProtKB-KW"/>
</dbReference>
<keyword evidence="7" id="KW-1000">Mitochondrion outer membrane</keyword>
<dbReference type="OrthoDB" id="6105707at2759"/>
<proteinExistence type="inferred from homology"/>
<evidence type="ECO:0000256" key="11">
    <source>
        <dbReference type="ARBA" id="ARBA00023136"/>
    </source>
</evidence>
<evidence type="ECO:0000256" key="8">
    <source>
        <dbReference type="ARBA" id="ARBA00023054"/>
    </source>
</evidence>
<keyword evidence="9" id="KW-0446">Lipid-binding</keyword>
<dbReference type="RefSeq" id="XP_019622016.1">
    <property type="nucleotide sequence ID" value="XM_019766457.1"/>
</dbReference>
<keyword evidence="11" id="KW-0472">Membrane</keyword>
<accession>A0A6P4YXM4</accession>
<evidence type="ECO:0000256" key="3">
    <source>
        <dbReference type="ARBA" id="ARBA00004496"/>
    </source>
</evidence>
<keyword evidence="14" id="KW-1185">Reference proteome</keyword>
<gene>
    <name evidence="15" type="primary">LOC109468202</name>
</gene>
<evidence type="ECO:0000256" key="9">
    <source>
        <dbReference type="ARBA" id="ARBA00023121"/>
    </source>
</evidence>
<evidence type="ECO:0000256" key="10">
    <source>
        <dbReference type="ARBA" id="ARBA00023128"/>
    </source>
</evidence>
<evidence type="ECO:0000256" key="7">
    <source>
        <dbReference type="ARBA" id="ARBA00022787"/>
    </source>
</evidence>
<protein>
    <recommendedName>
        <fullName evidence="5">Mitochondria-eating protein</fullName>
    </recommendedName>
    <alternativeName>
        <fullName evidence="12">Spermatogenesis-associated protein 18</fullName>
    </alternativeName>
</protein>
<evidence type="ECO:0000313" key="15">
    <source>
        <dbReference type="RefSeq" id="XP_019622016.1"/>
    </source>
</evidence>
<sequence length="245" mass="28531">MIDPYYKLRASLNYRISRSMSNDITMNELSLEDTTRRCRPYNLANRYKELETVEWLAAKEELDSIHYCKKEIVTQYLCDVFVMVGQASNQSVEPTDMQNDLQRKVKGIIQERSDKCNIDDIIKRVQECMSKKEKYQPHILTTVICSGNKKGLKTYISECCRLAWRMNVQTPPMTISVETGIPFDPTIHERAYDCESIVGDTEMIDYYVWPTLFDAENHLPVRQKGRVYTKRSLTAQNYLPPLSSV</sequence>
<feature type="domain" description="Mitochondria-eating protein C-terminal" evidence="13">
    <location>
        <begin position="39"/>
        <end position="227"/>
    </location>
</feature>
<evidence type="ECO:0000256" key="2">
    <source>
        <dbReference type="ARBA" id="ARBA00004305"/>
    </source>
</evidence>
<dbReference type="Pfam" id="PF16026">
    <property type="entry name" value="MIEAP"/>
    <property type="match status" value="1"/>
</dbReference>
<evidence type="ECO:0000256" key="4">
    <source>
        <dbReference type="ARBA" id="ARBA00008233"/>
    </source>
</evidence>
<evidence type="ECO:0000256" key="6">
    <source>
        <dbReference type="ARBA" id="ARBA00022490"/>
    </source>
</evidence>
<evidence type="ECO:0000256" key="5">
    <source>
        <dbReference type="ARBA" id="ARBA00019863"/>
    </source>
</evidence>
<dbReference type="AlphaFoldDB" id="A0A6P4YXM4"/>
<comment type="similarity">
    <text evidence="4">Belongs to the MIEAP family.</text>
</comment>
<organism evidence="14 15">
    <name type="scientific">Branchiostoma belcheri</name>
    <name type="common">Amphioxus</name>
    <dbReference type="NCBI Taxonomy" id="7741"/>
    <lineage>
        <taxon>Eukaryota</taxon>
        <taxon>Metazoa</taxon>
        <taxon>Chordata</taxon>
        <taxon>Cephalochordata</taxon>
        <taxon>Leptocardii</taxon>
        <taxon>Amphioxiformes</taxon>
        <taxon>Branchiostomatidae</taxon>
        <taxon>Branchiostoma</taxon>
    </lineage>
</organism>
<dbReference type="GeneID" id="109468202"/>
<dbReference type="GO" id="GO:0005759">
    <property type="term" value="C:mitochondrial matrix"/>
    <property type="evidence" value="ECO:0007669"/>
    <property type="project" value="UniProtKB-SubCell"/>
</dbReference>
<comment type="subcellular location">
    <subcellularLocation>
        <location evidence="3">Cytoplasm</location>
    </subcellularLocation>
    <subcellularLocation>
        <location evidence="2">Mitochondrion matrix</location>
    </subcellularLocation>
    <subcellularLocation>
        <location evidence="1">Mitochondrion outer membrane</location>
    </subcellularLocation>
</comment>
<dbReference type="GO" id="GO:0035694">
    <property type="term" value="P:mitochondrial protein catabolic process"/>
    <property type="evidence" value="ECO:0007669"/>
    <property type="project" value="InterPro"/>
</dbReference>
<dbReference type="GO" id="GO:0005741">
    <property type="term" value="C:mitochondrial outer membrane"/>
    <property type="evidence" value="ECO:0007669"/>
    <property type="project" value="UniProtKB-SubCell"/>
</dbReference>
<dbReference type="InterPro" id="IPR026169">
    <property type="entry name" value="MIEAP"/>
</dbReference>
<dbReference type="KEGG" id="bbel:109468202"/>
<dbReference type="InterPro" id="IPR031981">
    <property type="entry name" value="MIEAP_C"/>
</dbReference>